<dbReference type="PANTHER" id="PTHR43401">
    <property type="entry name" value="L-THREONINE 3-DEHYDROGENASE"/>
    <property type="match status" value="1"/>
</dbReference>
<protein>
    <submittedName>
        <fullName evidence="8">Alcohol dehydrogenase</fullName>
    </submittedName>
</protein>
<evidence type="ECO:0000256" key="5">
    <source>
        <dbReference type="RuleBase" id="RU361277"/>
    </source>
</evidence>
<dbReference type="GO" id="GO:0016491">
    <property type="term" value="F:oxidoreductase activity"/>
    <property type="evidence" value="ECO:0007669"/>
    <property type="project" value="UniProtKB-KW"/>
</dbReference>
<dbReference type="InterPro" id="IPR013154">
    <property type="entry name" value="ADH-like_N"/>
</dbReference>
<dbReference type="InterPro" id="IPR011032">
    <property type="entry name" value="GroES-like_sf"/>
</dbReference>
<dbReference type="AlphaFoldDB" id="A0A3N0CG68"/>
<dbReference type="GO" id="GO:0008270">
    <property type="term" value="F:zinc ion binding"/>
    <property type="evidence" value="ECO:0007669"/>
    <property type="project" value="InterPro"/>
</dbReference>
<dbReference type="Proteomes" id="UP000267128">
    <property type="component" value="Unassembled WGS sequence"/>
</dbReference>
<name>A0A3N0CG68_9ACTN</name>
<dbReference type="PROSITE" id="PS00059">
    <property type="entry name" value="ADH_ZINC"/>
    <property type="match status" value="1"/>
</dbReference>
<keyword evidence="2 5" id="KW-0479">Metal-binding</keyword>
<gene>
    <name evidence="8" type="ORF">EFK50_11825</name>
</gene>
<dbReference type="Pfam" id="PF08240">
    <property type="entry name" value="ADH_N"/>
    <property type="match status" value="1"/>
</dbReference>
<dbReference type="InterPro" id="IPR036291">
    <property type="entry name" value="NAD(P)-bd_dom_sf"/>
</dbReference>
<dbReference type="EMBL" id="RJSE01000007">
    <property type="protein sequence ID" value="RNL62454.1"/>
    <property type="molecule type" value="Genomic_DNA"/>
</dbReference>
<dbReference type="InterPro" id="IPR050129">
    <property type="entry name" value="Zn_alcohol_dh"/>
</dbReference>
<evidence type="ECO:0000259" key="6">
    <source>
        <dbReference type="Pfam" id="PF00107"/>
    </source>
</evidence>
<organism evidence="8 9">
    <name type="scientific">Nocardioides marmoriginsengisoli</name>
    <dbReference type="NCBI Taxonomy" id="661483"/>
    <lineage>
        <taxon>Bacteria</taxon>
        <taxon>Bacillati</taxon>
        <taxon>Actinomycetota</taxon>
        <taxon>Actinomycetes</taxon>
        <taxon>Propionibacteriales</taxon>
        <taxon>Nocardioidaceae</taxon>
        <taxon>Nocardioides</taxon>
    </lineage>
</organism>
<evidence type="ECO:0000256" key="1">
    <source>
        <dbReference type="ARBA" id="ARBA00001947"/>
    </source>
</evidence>
<evidence type="ECO:0000256" key="4">
    <source>
        <dbReference type="ARBA" id="ARBA00023002"/>
    </source>
</evidence>
<dbReference type="Gene3D" id="3.90.180.10">
    <property type="entry name" value="Medium-chain alcohol dehydrogenases, catalytic domain"/>
    <property type="match status" value="1"/>
</dbReference>
<evidence type="ECO:0000259" key="7">
    <source>
        <dbReference type="Pfam" id="PF08240"/>
    </source>
</evidence>
<evidence type="ECO:0000256" key="2">
    <source>
        <dbReference type="ARBA" id="ARBA00022723"/>
    </source>
</evidence>
<dbReference type="InterPro" id="IPR002328">
    <property type="entry name" value="ADH_Zn_CS"/>
</dbReference>
<dbReference type="SUPFAM" id="SSF51735">
    <property type="entry name" value="NAD(P)-binding Rossmann-fold domains"/>
    <property type="match status" value="1"/>
</dbReference>
<dbReference type="Pfam" id="PF00107">
    <property type="entry name" value="ADH_zinc_N"/>
    <property type="match status" value="1"/>
</dbReference>
<sequence length="369" mass="37580">MSPSEQVRAAVLTGPGAIELQTFPRPPTDADSALLLVEANGICGTDVHFRGDGADVPRILGHEVVGRILEIGDLARERWGVEAGDRVAVEAGIACGTCRSCLDGFAQTCAARLGYGSNVTTDVAPALWGGLSELMHLAPGSVLTKVDDAVGADVAAGWFSPLANAVDWTGETGGSVQPGQTVLVLGPGPQGLAICLAAKARGAGQVILVGLARDRHRLDAGTSLGADVVVEADVESVLEVVAARTNGAMADVVLDVSGNRESARTAALAVRPRGTIVAASPINTTDDVGLPLRDLIWKQVRWQGVLSNRPSAAPAAAVLLAAHAEQLAPLVTHRFDLAAADQAIDVVAGVDPAAAAIKVVVCPNGVPSS</sequence>
<comment type="cofactor">
    <cofactor evidence="1 5">
        <name>Zn(2+)</name>
        <dbReference type="ChEBI" id="CHEBI:29105"/>
    </cofactor>
</comment>
<feature type="domain" description="Alcohol dehydrogenase-like C-terminal" evidence="6">
    <location>
        <begin position="191"/>
        <end position="317"/>
    </location>
</feature>
<evidence type="ECO:0000256" key="3">
    <source>
        <dbReference type="ARBA" id="ARBA00022833"/>
    </source>
</evidence>
<dbReference type="Gene3D" id="3.40.50.720">
    <property type="entry name" value="NAD(P)-binding Rossmann-like Domain"/>
    <property type="match status" value="1"/>
</dbReference>
<dbReference type="PANTHER" id="PTHR43401:SF2">
    <property type="entry name" value="L-THREONINE 3-DEHYDROGENASE"/>
    <property type="match status" value="1"/>
</dbReference>
<keyword evidence="3 5" id="KW-0862">Zinc</keyword>
<keyword evidence="4" id="KW-0560">Oxidoreductase</keyword>
<accession>A0A3N0CG68</accession>
<evidence type="ECO:0000313" key="8">
    <source>
        <dbReference type="EMBL" id="RNL62454.1"/>
    </source>
</evidence>
<dbReference type="SUPFAM" id="SSF50129">
    <property type="entry name" value="GroES-like"/>
    <property type="match status" value="1"/>
</dbReference>
<dbReference type="InterPro" id="IPR013149">
    <property type="entry name" value="ADH-like_C"/>
</dbReference>
<comment type="caution">
    <text evidence="8">The sequence shown here is derived from an EMBL/GenBank/DDBJ whole genome shotgun (WGS) entry which is preliminary data.</text>
</comment>
<keyword evidence="9" id="KW-1185">Reference proteome</keyword>
<dbReference type="OrthoDB" id="9797931at2"/>
<feature type="domain" description="Alcohol dehydrogenase-like N-terminal" evidence="7">
    <location>
        <begin position="31"/>
        <end position="139"/>
    </location>
</feature>
<dbReference type="RefSeq" id="WP_123227750.1">
    <property type="nucleotide sequence ID" value="NZ_RJSE01000007.1"/>
</dbReference>
<evidence type="ECO:0000313" key="9">
    <source>
        <dbReference type="Proteomes" id="UP000267128"/>
    </source>
</evidence>
<reference evidence="8 9" key="1">
    <citation type="submission" date="2018-11" db="EMBL/GenBank/DDBJ databases">
        <authorList>
            <person name="Li F."/>
        </authorList>
    </citation>
    <scope>NUCLEOTIDE SEQUENCE [LARGE SCALE GENOMIC DNA]</scope>
    <source>
        <strain evidence="8 9">Gsoil 097</strain>
    </source>
</reference>
<comment type="similarity">
    <text evidence="5">Belongs to the zinc-containing alcohol dehydrogenase family.</text>
</comment>
<proteinExistence type="inferred from homology"/>